<evidence type="ECO:0000256" key="3">
    <source>
        <dbReference type="ARBA" id="ARBA00022490"/>
    </source>
</evidence>
<evidence type="ECO:0000256" key="7">
    <source>
        <dbReference type="ARBA" id="ARBA00023204"/>
    </source>
</evidence>
<dbReference type="InterPro" id="IPR014048">
    <property type="entry name" value="MethylDNA_cys_MeTrfase_DNA-bd"/>
</dbReference>
<dbReference type="InterPro" id="IPR008332">
    <property type="entry name" value="MethylG_MeTrfase_N"/>
</dbReference>
<dbReference type="GO" id="GO:0005737">
    <property type="term" value="C:cytoplasm"/>
    <property type="evidence" value="ECO:0007669"/>
    <property type="project" value="UniProtKB-SubCell"/>
</dbReference>
<dbReference type="KEGG" id="lgo:JCM16774_1775"/>
<dbReference type="FunFam" id="1.10.10.10:FF:000214">
    <property type="entry name" value="Methylated-DNA--protein-cysteine methyltransferase"/>
    <property type="match status" value="1"/>
</dbReference>
<feature type="active site" description="Nucleophile; methyl group acceptor" evidence="9">
    <location>
        <position position="131"/>
    </location>
</feature>
<dbReference type="InterPro" id="IPR023546">
    <property type="entry name" value="MGMT"/>
</dbReference>
<dbReference type="SUPFAM" id="SSF53155">
    <property type="entry name" value="Methylated DNA-protein cysteine methyltransferase domain"/>
    <property type="match status" value="1"/>
</dbReference>
<reference evidence="12 13" key="1">
    <citation type="submission" date="2019-07" db="EMBL/GenBank/DDBJ databases">
        <title>Complete Genome Sequence of Leptotrichia goodfellowii Strain JCM 16774.</title>
        <authorList>
            <person name="Watanabe S."/>
            <person name="Cui L."/>
        </authorList>
    </citation>
    <scope>NUCLEOTIDE SEQUENCE [LARGE SCALE GENOMIC DNA]</scope>
    <source>
        <strain evidence="12 13">JCM16774</strain>
    </source>
</reference>
<organism evidence="12 13">
    <name type="scientific">Pseudoleptotrichia goodfellowii</name>
    <dbReference type="NCBI Taxonomy" id="157692"/>
    <lineage>
        <taxon>Bacteria</taxon>
        <taxon>Fusobacteriati</taxon>
        <taxon>Fusobacteriota</taxon>
        <taxon>Fusobacteriia</taxon>
        <taxon>Fusobacteriales</taxon>
        <taxon>Leptotrichiaceae</taxon>
        <taxon>Pseudoleptotrichia</taxon>
    </lineage>
</organism>
<evidence type="ECO:0000313" key="13">
    <source>
        <dbReference type="Proteomes" id="UP000321606"/>
    </source>
</evidence>
<dbReference type="EC" id="2.1.1.63" evidence="9"/>
<gene>
    <name evidence="12" type="ORF">JCM16774_1775</name>
</gene>
<dbReference type="NCBIfam" id="TIGR00589">
    <property type="entry name" value="ogt"/>
    <property type="match status" value="1"/>
</dbReference>
<dbReference type="Proteomes" id="UP000321606">
    <property type="component" value="Chromosome"/>
</dbReference>
<evidence type="ECO:0000313" key="12">
    <source>
        <dbReference type="EMBL" id="BBM36829.1"/>
    </source>
</evidence>
<comment type="catalytic activity">
    <reaction evidence="1 9">
        <text>a 4-O-methyl-thymidine in DNA + L-cysteinyl-[protein] = a thymidine in DNA + S-methyl-L-cysteinyl-[protein]</text>
        <dbReference type="Rhea" id="RHEA:53428"/>
        <dbReference type="Rhea" id="RHEA-COMP:10131"/>
        <dbReference type="Rhea" id="RHEA-COMP:10132"/>
        <dbReference type="Rhea" id="RHEA-COMP:13555"/>
        <dbReference type="Rhea" id="RHEA-COMP:13556"/>
        <dbReference type="ChEBI" id="CHEBI:29950"/>
        <dbReference type="ChEBI" id="CHEBI:82612"/>
        <dbReference type="ChEBI" id="CHEBI:137386"/>
        <dbReference type="ChEBI" id="CHEBI:137387"/>
        <dbReference type="EC" id="2.1.1.63"/>
    </reaction>
</comment>
<dbReference type="InterPro" id="IPR001497">
    <property type="entry name" value="MethylDNA_cys_MeTrfase_AS"/>
</dbReference>
<dbReference type="Gene3D" id="3.30.160.70">
    <property type="entry name" value="Methylated DNA-protein cysteine methyltransferase domain"/>
    <property type="match status" value="1"/>
</dbReference>
<evidence type="ECO:0000256" key="8">
    <source>
        <dbReference type="ARBA" id="ARBA00049348"/>
    </source>
</evidence>
<protein>
    <recommendedName>
        <fullName evidence="9">Methylated-DNA--protein-cysteine methyltransferase</fullName>
        <ecNumber evidence="9">2.1.1.63</ecNumber>
    </recommendedName>
    <alternativeName>
        <fullName evidence="9">6-O-methylguanine-DNA methyltransferase</fullName>
        <shortName evidence="9">MGMT</shortName>
    </alternativeName>
    <alternativeName>
        <fullName evidence="9">O-6-methylguanine-DNA-alkyltransferase</fullName>
    </alternativeName>
</protein>
<dbReference type="SUPFAM" id="SSF46767">
    <property type="entry name" value="Methylated DNA-protein cysteine methyltransferase, C-terminal domain"/>
    <property type="match status" value="1"/>
</dbReference>
<keyword evidence="6 9" id="KW-0227">DNA damage</keyword>
<dbReference type="PANTHER" id="PTHR10815:SF5">
    <property type="entry name" value="METHYLATED-DNA--PROTEIN-CYSTEINE METHYLTRANSFERASE"/>
    <property type="match status" value="1"/>
</dbReference>
<dbReference type="GO" id="GO:0006307">
    <property type="term" value="P:DNA alkylation repair"/>
    <property type="evidence" value="ECO:0007669"/>
    <property type="project" value="UniProtKB-UniRule"/>
</dbReference>
<keyword evidence="3 9" id="KW-0963">Cytoplasm</keyword>
<dbReference type="CDD" id="cd06445">
    <property type="entry name" value="ATase"/>
    <property type="match status" value="1"/>
</dbReference>
<feature type="domain" description="Methylated-DNA-[protein]-cysteine S-methyltransferase DNA binding" evidence="10">
    <location>
        <begin position="80"/>
        <end position="159"/>
    </location>
</feature>
<evidence type="ECO:0000256" key="6">
    <source>
        <dbReference type="ARBA" id="ARBA00022763"/>
    </source>
</evidence>
<sequence>MRYVYFYDTKTKELGTIGIAADENHITNLFFEYEIENIKKDKNYILRETFLIKKASEQLFEYLTGKRKDFELPLLKDGTDFQISVWNELIKIPYGETRSYKDIAVAINNEKAVRAVGMANNRNKISIFIPCHRVIGSDKKLVGYGGGLEIKKFLLNLEKMNLFV</sequence>
<name>A0A510JBY0_9FUSO</name>
<evidence type="ECO:0000256" key="5">
    <source>
        <dbReference type="ARBA" id="ARBA00022679"/>
    </source>
</evidence>
<dbReference type="Pfam" id="PF01035">
    <property type="entry name" value="DNA_binding_1"/>
    <property type="match status" value="1"/>
</dbReference>
<accession>A0A510JBY0</accession>
<dbReference type="PROSITE" id="PS00374">
    <property type="entry name" value="MGMT"/>
    <property type="match status" value="1"/>
</dbReference>
<dbReference type="Pfam" id="PF02870">
    <property type="entry name" value="Methyltransf_1N"/>
    <property type="match status" value="1"/>
</dbReference>
<comment type="function">
    <text evidence="9">Involved in the cellular defense against the biological effects of O6-methylguanine (O6-MeG) and O4-methylthymine (O4-MeT) in DNA. Repairs the methylated nucleobase in DNA by stoichiometrically transferring the methyl group to a cysteine residue in the enzyme. This is a suicide reaction: the enzyme is irreversibly inactivated.</text>
</comment>
<dbReference type="PANTHER" id="PTHR10815">
    <property type="entry name" value="METHYLATED-DNA--PROTEIN-CYSTEINE METHYLTRANSFERASE"/>
    <property type="match status" value="1"/>
</dbReference>
<proteinExistence type="inferred from homology"/>
<comment type="subcellular location">
    <subcellularLocation>
        <location evidence="9">Cytoplasm</location>
    </subcellularLocation>
</comment>
<dbReference type="OrthoDB" id="9802228at2"/>
<evidence type="ECO:0000259" key="10">
    <source>
        <dbReference type="Pfam" id="PF01035"/>
    </source>
</evidence>
<dbReference type="InterPro" id="IPR036217">
    <property type="entry name" value="MethylDNA_cys_MeTrfase_DNAb"/>
</dbReference>
<dbReference type="GO" id="GO:0003908">
    <property type="term" value="F:methylated-DNA-[protein]-cysteine S-methyltransferase activity"/>
    <property type="evidence" value="ECO:0007669"/>
    <property type="project" value="UniProtKB-UniRule"/>
</dbReference>
<keyword evidence="7 9" id="KW-0234">DNA repair</keyword>
<feature type="domain" description="Methylguanine DNA methyltransferase ribonuclease-like" evidence="11">
    <location>
        <begin position="13"/>
        <end position="74"/>
    </location>
</feature>
<dbReference type="RefSeq" id="WP_146966541.1">
    <property type="nucleotide sequence ID" value="NZ_AP019822.1"/>
</dbReference>
<comment type="miscellaneous">
    <text evidence="9">This enzyme catalyzes only one turnover and therefore is not strictly catalytic. According to one definition, an enzyme is a biocatalyst that acts repeatedly and over many reaction cycles.</text>
</comment>
<dbReference type="AlphaFoldDB" id="A0A510JBY0"/>
<dbReference type="GO" id="GO:0032259">
    <property type="term" value="P:methylation"/>
    <property type="evidence" value="ECO:0007669"/>
    <property type="project" value="UniProtKB-KW"/>
</dbReference>
<evidence type="ECO:0000256" key="9">
    <source>
        <dbReference type="HAMAP-Rule" id="MF_00772"/>
    </source>
</evidence>
<comment type="catalytic activity">
    <reaction evidence="8 9">
        <text>a 6-O-methyl-2'-deoxyguanosine in DNA + L-cysteinyl-[protein] = S-methyl-L-cysteinyl-[protein] + a 2'-deoxyguanosine in DNA</text>
        <dbReference type="Rhea" id="RHEA:24000"/>
        <dbReference type="Rhea" id="RHEA-COMP:10131"/>
        <dbReference type="Rhea" id="RHEA-COMP:10132"/>
        <dbReference type="Rhea" id="RHEA-COMP:11367"/>
        <dbReference type="Rhea" id="RHEA-COMP:11368"/>
        <dbReference type="ChEBI" id="CHEBI:29950"/>
        <dbReference type="ChEBI" id="CHEBI:82612"/>
        <dbReference type="ChEBI" id="CHEBI:85445"/>
        <dbReference type="ChEBI" id="CHEBI:85448"/>
        <dbReference type="EC" id="2.1.1.63"/>
    </reaction>
</comment>
<dbReference type="HAMAP" id="MF_00772">
    <property type="entry name" value="OGT"/>
    <property type="match status" value="1"/>
</dbReference>
<evidence type="ECO:0000259" key="11">
    <source>
        <dbReference type="Pfam" id="PF02870"/>
    </source>
</evidence>
<dbReference type="STRING" id="714315.GCA_000516535_01783"/>
<dbReference type="InterPro" id="IPR036631">
    <property type="entry name" value="MGMT_N_sf"/>
</dbReference>
<keyword evidence="4 9" id="KW-0489">Methyltransferase</keyword>
<evidence type="ECO:0000256" key="4">
    <source>
        <dbReference type="ARBA" id="ARBA00022603"/>
    </source>
</evidence>
<comment type="similarity">
    <text evidence="2 9">Belongs to the MGMT family.</text>
</comment>
<dbReference type="EMBL" id="AP019822">
    <property type="protein sequence ID" value="BBM36829.1"/>
    <property type="molecule type" value="Genomic_DNA"/>
</dbReference>
<keyword evidence="5 9" id="KW-0808">Transferase</keyword>
<dbReference type="InterPro" id="IPR036388">
    <property type="entry name" value="WH-like_DNA-bd_sf"/>
</dbReference>
<dbReference type="Gene3D" id="1.10.10.10">
    <property type="entry name" value="Winged helix-like DNA-binding domain superfamily/Winged helix DNA-binding domain"/>
    <property type="match status" value="1"/>
</dbReference>
<evidence type="ECO:0000256" key="1">
    <source>
        <dbReference type="ARBA" id="ARBA00001286"/>
    </source>
</evidence>
<evidence type="ECO:0000256" key="2">
    <source>
        <dbReference type="ARBA" id="ARBA00008711"/>
    </source>
</evidence>